<dbReference type="Proteomes" id="UP000602647">
    <property type="component" value="Unassembled WGS sequence"/>
</dbReference>
<organism evidence="2 3">
    <name type="scientific">Zhenpiania hominis</name>
    <dbReference type="NCBI Taxonomy" id="2763644"/>
    <lineage>
        <taxon>Bacteria</taxon>
        <taxon>Bacillati</taxon>
        <taxon>Bacillota</taxon>
        <taxon>Clostridia</taxon>
        <taxon>Peptostreptococcales</taxon>
        <taxon>Anaerovoracaceae</taxon>
        <taxon>Zhenpiania</taxon>
    </lineage>
</organism>
<reference evidence="2" key="1">
    <citation type="submission" date="2020-08" db="EMBL/GenBank/DDBJ databases">
        <title>Genome public.</title>
        <authorList>
            <person name="Liu C."/>
            <person name="Sun Q."/>
        </authorList>
    </citation>
    <scope>NUCLEOTIDE SEQUENCE</scope>
    <source>
        <strain evidence="2">BX12</strain>
    </source>
</reference>
<feature type="transmembrane region" description="Helical" evidence="1">
    <location>
        <begin position="63"/>
        <end position="85"/>
    </location>
</feature>
<name>A0A923NK15_9FIRM</name>
<evidence type="ECO:0000313" key="3">
    <source>
        <dbReference type="Proteomes" id="UP000602647"/>
    </source>
</evidence>
<keyword evidence="1" id="KW-0812">Transmembrane</keyword>
<gene>
    <name evidence="2" type="ORF">H9L42_11965</name>
</gene>
<protein>
    <submittedName>
        <fullName evidence="2">Uncharacterized protein</fullName>
    </submittedName>
</protein>
<dbReference type="RefSeq" id="WP_187303636.1">
    <property type="nucleotide sequence ID" value="NZ_JACRYT010000014.1"/>
</dbReference>
<sequence>MTGKLIKYEMRSSIKLMAVIWAALIAASLLFSLSIHVLGDMFFDDGEQKLNVLVGIVELVTGLMYAAVFAVLVVTTLVIVVMRFYRGLLGDEGYLMHTLPVKPWQLITSKGVVAAGVVLVSMIVAFLSILALAGANGFKAVPEMFRAVGAFLDKDPWYILFFVEGVILILLSLLKSIYQIYASLAIGQLANKHRVLLALGAYIGLNLVITILSAIVMVAAENLGISQWLNTVISGGADNVFRAGQIGAGILFLLTAVQLVGFHVITERILSLKLNLQ</sequence>
<keyword evidence="1" id="KW-1133">Transmembrane helix</keyword>
<evidence type="ECO:0000256" key="1">
    <source>
        <dbReference type="SAM" id="Phobius"/>
    </source>
</evidence>
<feature type="transmembrane region" description="Helical" evidence="1">
    <location>
        <begin position="112"/>
        <end position="136"/>
    </location>
</feature>
<keyword evidence="1" id="KW-0472">Membrane</keyword>
<feature type="transmembrane region" description="Helical" evidence="1">
    <location>
        <begin position="156"/>
        <end position="174"/>
    </location>
</feature>
<feature type="transmembrane region" description="Helical" evidence="1">
    <location>
        <begin position="240"/>
        <end position="265"/>
    </location>
</feature>
<dbReference type="EMBL" id="JACRYT010000014">
    <property type="protein sequence ID" value="MBC6680536.1"/>
    <property type="molecule type" value="Genomic_DNA"/>
</dbReference>
<dbReference type="AlphaFoldDB" id="A0A923NK15"/>
<feature type="transmembrane region" description="Helical" evidence="1">
    <location>
        <begin position="195"/>
        <end position="220"/>
    </location>
</feature>
<comment type="caution">
    <text evidence="2">The sequence shown here is derived from an EMBL/GenBank/DDBJ whole genome shotgun (WGS) entry which is preliminary data.</text>
</comment>
<accession>A0A923NK15</accession>
<proteinExistence type="predicted"/>
<evidence type="ECO:0000313" key="2">
    <source>
        <dbReference type="EMBL" id="MBC6680536.1"/>
    </source>
</evidence>
<keyword evidence="3" id="KW-1185">Reference proteome</keyword>